<accession>A0AAX6T697</accession>
<proteinExistence type="predicted"/>
<name>A0AAX6T697_HETGA</name>
<keyword evidence="2" id="KW-1185">Reference proteome</keyword>
<dbReference type="RefSeq" id="XP_021117039.1">
    <property type="nucleotide sequence ID" value="XM_021261380.1"/>
</dbReference>
<gene>
    <name evidence="3" type="primary">LOC110350080</name>
</gene>
<dbReference type="GeneID" id="110350080"/>
<evidence type="ECO:0000256" key="1">
    <source>
        <dbReference type="SAM" id="MobiDB-lite"/>
    </source>
</evidence>
<evidence type="ECO:0000313" key="2">
    <source>
        <dbReference type="Proteomes" id="UP000694906"/>
    </source>
</evidence>
<reference evidence="3" key="1">
    <citation type="submission" date="2025-08" db="UniProtKB">
        <authorList>
            <consortium name="RefSeq"/>
        </authorList>
    </citation>
    <scope>IDENTIFICATION</scope>
</reference>
<protein>
    <submittedName>
        <fullName evidence="3">Uncharacterized protein LOC110350080</fullName>
    </submittedName>
</protein>
<feature type="region of interest" description="Disordered" evidence="1">
    <location>
        <begin position="17"/>
        <end position="138"/>
    </location>
</feature>
<dbReference type="AlphaFoldDB" id="A0AAX6T697"/>
<feature type="compositionally biased region" description="Low complexity" evidence="1">
    <location>
        <begin position="96"/>
        <end position="132"/>
    </location>
</feature>
<sequence length="351" mass="38261">MGVRGYAGWQHLRSDSYKREESRCCPRAGPRSPTASSAAWVAPAVRGPVCPGPAPRGRPGHSRSAAQLGRPQTRRTGLTCPAGGGGRGAPPPQPWPTEAAGTGPALALPASPGAAEAGTSAAAGRARSPAPGVELFNPKHDHQPLTCFKKRYSWMTAEPKQTKWEARRESNWPNSVGAAARVTLPLPVSGVGVCCCVNYSSSRSRRREQPLWNRFKWNVPPGGKQLPSSPSGRDSTPQLSAKAEPEMLLNVHRVGSYRWCWRSQDSWTRWPRSRVHGAAQPYAACKVITSRGLPPQPSPFQPRKESMFLILLCDPSHSFNQRSLCRWKEKTAFDSSRQRLWLLPGPCASVL</sequence>
<dbReference type="Proteomes" id="UP000694906">
    <property type="component" value="Unplaced"/>
</dbReference>
<organism evidence="2 3">
    <name type="scientific">Heterocephalus glaber</name>
    <name type="common">Naked mole rat</name>
    <dbReference type="NCBI Taxonomy" id="10181"/>
    <lineage>
        <taxon>Eukaryota</taxon>
        <taxon>Metazoa</taxon>
        <taxon>Chordata</taxon>
        <taxon>Craniata</taxon>
        <taxon>Vertebrata</taxon>
        <taxon>Euteleostomi</taxon>
        <taxon>Mammalia</taxon>
        <taxon>Eutheria</taxon>
        <taxon>Euarchontoglires</taxon>
        <taxon>Glires</taxon>
        <taxon>Rodentia</taxon>
        <taxon>Hystricomorpha</taxon>
        <taxon>Bathyergidae</taxon>
        <taxon>Heterocephalus</taxon>
    </lineage>
</organism>
<feature type="region of interest" description="Disordered" evidence="1">
    <location>
        <begin position="216"/>
        <end position="241"/>
    </location>
</feature>
<evidence type="ECO:0000313" key="3">
    <source>
        <dbReference type="RefSeq" id="XP_021117039.1"/>
    </source>
</evidence>
<feature type="compositionally biased region" description="Polar residues" evidence="1">
    <location>
        <begin position="226"/>
        <end position="239"/>
    </location>
</feature>